<dbReference type="InterPro" id="IPR004087">
    <property type="entry name" value="KH_dom"/>
</dbReference>
<feature type="region of interest" description="Disordered" evidence="7">
    <location>
        <begin position="361"/>
        <end position="422"/>
    </location>
</feature>
<protein>
    <recommendedName>
        <fullName evidence="6">Small ribosomal subunit protein uS3</fullName>
    </recommendedName>
</protein>
<dbReference type="InterPro" id="IPR036419">
    <property type="entry name" value="Ribosomal_S3_C_sf"/>
</dbReference>
<dbReference type="Pfam" id="PF00189">
    <property type="entry name" value="Ribosomal_S3_C"/>
    <property type="match status" value="1"/>
</dbReference>
<evidence type="ECO:0000256" key="2">
    <source>
        <dbReference type="ARBA" id="ARBA00022730"/>
    </source>
</evidence>
<dbReference type="InterPro" id="IPR027488">
    <property type="entry name" value="Ribosomal_uS3_arc"/>
</dbReference>
<dbReference type="SUPFAM" id="SSF54821">
    <property type="entry name" value="Ribosomal protein S3 C-terminal domain"/>
    <property type="match status" value="1"/>
</dbReference>
<dbReference type="CDD" id="cd02411">
    <property type="entry name" value="KH-II_30S_S3_arch"/>
    <property type="match status" value="1"/>
</dbReference>
<evidence type="ECO:0000313" key="9">
    <source>
        <dbReference type="EMBL" id="AUB56056.1"/>
    </source>
</evidence>
<dbReference type="Gene3D" id="3.30.300.20">
    <property type="match status" value="1"/>
</dbReference>
<keyword evidence="4 6" id="KW-0689">Ribosomal protein</keyword>
<dbReference type="Gene3D" id="3.30.1140.32">
    <property type="entry name" value="Ribosomal protein S3, C-terminal domain"/>
    <property type="match status" value="1"/>
</dbReference>
<dbReference type="NCBIfam" id="NF003219">
    <property type="entry name" value="PRK04191.1"/>
    <property type="match status" value="1"/>
</dbReference>
<comment type="function">
    <text evidence="6">Binds the lower part of the 30S subunit head.</text>
</comment>
<dbReference type="InterPro" id="IPR001351">
    <property type="entry name" value="Ribosomal_uS3_C"/>
</dbReference>
<dbReference type="Pfam" id="PF07650">
    <property type="entry name" value="KH_2"/>
    <property type="match status" value="1"/>
</dbReference>
<evidence type="ECO:0000259" key="8">
    <source>
        <dbReference type="PROSITE" id="PS50823"/>
    </source>
</evidence>
<reference evidence="9 10" key="1">
    <citation type="submission" date="2016-10" db="EMBL/GenBank/DDBJ databases">
        <title>Comparative genomics between deep and shallow subseafloor isolates.</title>
        <authorList>
            <person name="Ishii S."/>
            <person name="Miller J.R."/>
            <person name="Sutton G."/>
            <person name="Suzuki S."/>
            <person name="Methe B."/>
            <person name="Inagaki F."/>
            <person name="Imachi H."/>
        </authorList>
    </citation>
    <scope>NUCLEOTIDE SEQUENCE [LARGE SCALE GENOMIC DNA]</scope>
    <source>
        <strain evidence="9 10">MO-MB1</strain>
    </source>
</reference>
<keyword evidence="5 6" id="KW-0687">Ribonucleoprotein</keyword>
<dbReference type="HAMAP" id="MF_01309_A">
    <property type="entry name" value="Ribosomal_uS3_A"/>
    <property type="match status" value="1"/>
</dbReference>
<feature type="region of interest" description="Disordered" evidence="7">
    <location>
        <begin position="234"/>
        <end position="333"/>
    </location>
</feature>
<evidence type="ECO:0000256" key="3">
    <source>
        <dbReference type="ARBA" id="ARBA00022884"/>
    </source>
</evidence>
<dbReference type="Gene3D" id="1.20.120.20">
    <property type="entry name" value="Apolipoprotein"/>
    <property type="match status" value="1"/>
</dbReference>
<dbReference type="PANTHER" id="PTHR11760">
    <property type="entry name" value="30S/40S RIBOSOMAL PROTEIN S3"/>
    <property type="match status" value="1"/>
</dbReference>
<dbReference type="InterPro" id="IPR057258">
    <property type="entry name" value="Ribosomal_uS3"/>
</dbReference>
<evidence type="ECO:0000256" key="5">
    <source>
        <dbReference type="ARBA" id="ARBA00023274"/>
    </source>
</evidence>
<dbReference type="SMART" id="SM00322">
    <property type="entry name" value="KH"/>
    <property type="match status" value="1"/>
</dbReference>
<gene>
    <name evidence="6" type="primary">rps3</name>
    <name evidence="9" type="ORF">BK007_08625</name>
</gene>
<feature type="compositionally biased region" description="Basic and acidic residues" evidence="7">
    <location>
        <begin position="244"/>
        <end position="333"/>
    </location>
</feature>
<keyword evidence="3 6" id="KW-0694">RNA-binding</keyword>
<organism evidence="9 10">
    <name type="scientific">Methanobacterium subterraneum</name>
    <dbReference type="NCBI Taxonomy" id="59277"/>
    <lineage>
        <taxon>Archaea</taxon>
        <taxon>Methanobacteriati</taxon>
        <taxon>Methanobacteriota</taxon>
        <taxon>Methanomada group</taxon>
        <taxon>Methanobacteria</taxon>
        <taxon>Methanobacteriales</taxon>
        <taxon>Methanobacteriaceae</taxon>
        <taxon>Methanobacterium</taxon>
    </lineage>
</organism>
<keyword evidence="2 6" id="KW-0699">rRNA-binding</keyword>
<comment type="similarity">
    <text evidence="1 6">Belongs to the universal ribosomal protein uS3 family.</text>
</comment>
<sequence length="422" mass="46363">MIEKDFVTEGLKRTRIDEYLEKELDRAGYGGMEIQVTPLGTMVVVYAERPGMVIGRGGKTVRAITQNLKNNYELENPQVEVKEVDIPELNPKIMAHKISAMLQRGMHFRRVAYSALRRIMGAGAQGVEVTISGKIRGSRSACAKFTDGYIKKCGEPSIKYVKQGFATAPLKPGVLGISVRIMPPDVVLPDKVDIIQPKVEEPVTTETAEAVEAPTEEITEGSVEILEEITEEAAEEAAEVPVEEPVKEDLKTKATEAKEAVEEKAEEVKDKATEAKTKATEVKKAVEEKAEEVKDKATEAKTKATEVKKAAEEKAEEVKDKASEAKEAVEEKAEEVKEKAAEAKEVVEEKAEEVKDKAAEAKEVVEEKAEEVKEKAAEVKEAAEEKAEEVKEKAAEAKKKASDKVADIKEEASEIKEKVEKS</sequence>
<dbReference type="PANTHER" id="PTHR11760:SF32">
    <property type="entry name" value="SMALL RIBOSOMAL SUBUNIT PROTEIN US3"/>
    <property type="match status" value="1"/>
</dbReference>
<dbReference type="EMBL" id="CP017766">
    <property type="protein sequence ID" value="AUB56056.1"/>
    <property type="molecule type" value="Genomic_DNA"/>
</dbReference>
<evidence type="ECO:0000256" key="6">
    <source>
        <dbReference type="HAMAP-Rule" id="MF_01309"/>
    </source>
</evidence>
<dbReference type="AlphaFoldDB" id="A0A2H4VD88"/>
<proteinExistence type="inferred from homology"/>
<evidence type="ECO:0000256" key="1">
    <source>
        <dbReference type="ARBA" id="ARBA00010761"/>
    </source>
</evidence>
<dbReference type="FunFam" id="3.30.300.20:FF:000001">
    <property type="entry name" value="30S ribosomal protein S3"/>
    <property type="match status" value="1"/>
</dbReference>
<dbReference type="InterPro" id="IPR005703">
    <property type="entry name" value="Ribosomal_uS3_euk/arc"/>
</dbReference>
<dbReference type="GO" id="GO:0019843">
    <property type="term" value="F:rRNA binding"/>
    <property type="evidence" value="ECO:0007669"/>
    <property type="project" value="UniProtKB-UniRule"/>
</dbReference>
<dbReference type="InterPro" id="IPR004044">
    <property type="entry name" value="KH_dom_type_2"/>
</dbReference>
<name>A0A2H4VD88_9EURY</name>
<evidence type="ECO:0000256" key="7">
    <source>
        <dbReference type="SAM" id="MobiDB-lite"/>
    </source>
</evidence>
<comment type="subunit">
    <text evidence="6">Part of the 30S ribosomal subunit.</text>
</comment>
<evidence type="ECO:0000313" key="10">
    <source>
        <dbReference type="Proteomes" id="UP000232806"/>
    </source>
</evidence>
<feature type="domain" description="KH type-2" evidence="8">
    <location>
        <begin position="16"/>
        <end position="85"/>
    </location>
</feature>
<evidence type="ECO:0000256" key="4">
    <source>
        <dbReference type="ARBA" id="ARBA00022980"/>
    </source>
</evidence>
<dbReference type="GO" id="GO:0003735">
    <property type="term" value="F:structural constituent of ribosome"/>
    <property type="evidence" value="ECO:0007669"/>
    <property type="project" value="UniProtKB-UniRule"/>
</dbReference>
<accession>A0A2H4VD88</accession>
<dbReference type="SUPFAM" id="SSF54814">
    <property type="entry name" value="Prokaryotic type KH domain (KH-domain type II)"/>
    <property type="match status" value="1"/>
</dbReference>
<dbReference type="InterPro" id="IPR009019">
    <property type="entry name" value="KH_sf_prok-type"/>
</dbReference>
<dbReference type="OrthoDB" id="9126at2157"/>
<dbReference type="PROSITE" id="PS50823">
    <property type="entry name" value="KH_TYPE_2"/>
    <property type="match status" value="1"/>
</dbReference>
<dbReference type="GO" id="GO:0022627">
    <property type="term" value="C:cytosolic small ribosomal subunit"/>
    <property type="evidence" value="ECO:0007669"/>
    <property type="project" value="UniProtKB-UniRule"/>
</dbReference>
<dbReference type="InterPro" id="IPR015946">
    <property type="entry name" value="KH_dom-like_a/b"/>
</dbReference>
<dbReference type="Proteomes" id="UP000232806">
    <property type="component" value="Chromosome"/>
</dbReference>
<dbReference type="GO" id="GO:0006412">
    <property type="term" value="P:translation"/>
    <property type="evidence" value="ECO:0007669"/>
    <property type="project" value="UniProtKB-UniRule"/>
</dbReference>
<dbReference type="NCBIfam" id="TIGR01008">
    <property type="entry name" value="uS3_euk_arch"/>
    <property type="match status" value="1"/>
</dbReference>